<evidence type="ECO:0000313" key="1">
    <source>
        <dbReference type="EMBL" id="PXX56524.1"/>
    </source>
</evidence>
<protein>
    <submittedName>
        <fullName evidence="1">Uncharacterized protein</fullName>
    </submittedName>
</protein>
<keyword evidence="2" id="KW-1185">Reference proteome</keyword>
<name>A0A318KD68_9NOCA</name>
<dbReference type="EMBL" id="QJKF01000019">
    <property type="protein sequence ID" value="PXX56524.1"/>
    <property type="molecule type" value="Genomic_DNA"/>
</dbReference>
<gene>
    <name evidence="1" type="ORF">DFR70_11976</name>
</gene>
<dbReference type="AlphaFoldDB" id="A0A318KD68"/>
<dbReference type="RefSeq" id="WP_211336475.1">
    <property type="nucleotide sequence ID" value="NZ_QJKF01000019.1"/>
</dbReference>
<comment type="caution">
    <text evidence="1">The sequence shown here is derived from an EMBL/GenBank/DDBJ whole genome shotgun (WGS) entry which is preliminary data.</text>
</comment>
<organism evidence="1 2">
    <name type="scientific">Nocardia tenerifensis</name>
    <dbReference type="NCBI Taxonomy" id="228006"/>
    <lineage>
        <taxon>Bacteria</taxon>
        <taxon>Bacillati</taxon>
        <taxon>Actinomycetota</taxon>
        <taxon>Actinomycetes</taxon>
        <taxon>Mycobacteriales</taxon>
        <taxon>Nocardiaceae</taxon>
        <taxon>Nocardia</taxon>
    </lineage>
</organism>
<reference evidence="1 2" key="1">
    <citation type="submission" date="2018-05" db="EMBL/GenBank/DDBJ databases">
        <title>Genomic Encyclopedia of Type Strains, Phase IV (KMG-IV): sequencing the most valuable type-strain genomes for metagenomic binning, comparative biology and taxonomic classification.</title>
        <authorList>
            <person name="Goeker M."/>
        </authorList>
    </citation>
    <scope>NUCLEOTIDE SEQUENCE [LARGE SCALE GENOMIC DNA]</scope>
    <source>
        <strain evidence="1 2">DSM 44704</strain>
    </source>
</reference>
<accession>A0A318KD68</accession>
<proteinExistence type="predicted"/>
<sequence length="165" mass="18697">MVINKIQFDVHIRFHRTRSLPPGVLPFVPRHLPIVQRDKVVPRVDGVPLTDLIDSFELAADMQPAGEAYGGLPSGHVRFVNHFHGKSSMTMESKTPVLVCQCGAWGDWPLLADIVVSDRLVIWDHFAQRYRPQRDYSGFGPFRFDRNQYDDALQVLDTPTSSDLA</sequence>
<dbReference type="Proteomes" id="UP000247569">
    <property type="component" value="Unassembled WGS sequence"/>
</dbReference>
<evidence type="ECO:0000313" key="2">
    <source>
        <dbReference type="Proteomes" id="UP000247569"/>
    </source>
</evidence>